<dbReference type="InterPro" id="IPR003675">
    <property type="entry name" value="Rce1/LyrA-like_dom"/>
</dbReference>
<comment type="caution">
    <text evidence="4">The sequence shown here is derived from an EMBL/GenBank/DDBJ whole genome shotgun (WGS) entry which is preliminary data.</text>
</comment>
<feature type="transmembrane region" description="Helical" evidence="2">
    <location>
        <begin position="68"/>
        <end position="88"/>
    </location>
</feature>
<name>A0ABQ5JMY1_9LACO</name>
<dbReference type="EMBL" id="BQXO01000002">
    <property type="protein sequence ID" value="GKT05545.1"/>
    <property type="molecule type" value="Genomic_DNA"/>
</dbReference>
<reference evidence="4 5" key="1">
    <citation type="submission" date="2022-03" db="EMBL/GenBank/DDBJ databases">
        <title>Draft genome sequence of Furfurilactobacillus curtus JCM 31185.</title>
        <authorList>
            <person name="Suzuki S."/>
            <person name="Endo A."/>
            <person name="Kajikawa A."/>
        </authorList>
    </citation>
    <scope>NUCLEOTIDE SEQUENCE [LARGE SCALE GENOMIC DNA]</scope>
    <source>
        <strain evidence="4 5">JCM 31185</strain>
    </source>
</reference>
<gene>
    <name evidence="4" type="ORF">JCM31185_08340</name>
</gene>
<feature type="transmembrane region" description="Helical" evidence="2">
    <location>
        <begin position="198"/>
        <end position="215"/>
    </location>
</feature>
<evidence type="ECO:0000256" key="1">
    <source>
        <dbReference type="ARBA" id="ARBA00009067"/>
    </source>
</evidence>
<protein>
    <recommendedName>
        <fullName evidence="3">CAAX prenyl protease 2/Lysostaphin resistance protein A-like domain-containing protein</fullName>
    </recommendedName>
</protein>
<feature type="transmembrane region" description="Helical" evidence="2">
    <location>
        <begin position="175"/>
        <end position="191"/>
    </location>
</feature>
<keyword evidence="2" id="KW-0472">Membrane</keyword>
<feature type="transmembrane region" description="Helical" evidence="2">
    <location>
        <begin position="108"/>
        <end position="125"/>
    </location>
</feature>
<organism evidence="4 5">
    <name type="scientific">Furfurilactobacillus curtus</name>
    <dbReference type="NCBI Taxonomy" id="1746200"/>
    <lineage>
        <taxon>Bacteria</taxon>
        <taxon>Bacillati</taxon>
        <taxon>Bacillota</taxon>
        <taxon>Bacilli</taxon>
        <taxon>Lactobacillales</taxon>
        <taxon>Lactobacillaceae</taxon>
        <taxon>Furfurilactobacillus</taxon>
    </lineage>
</organism>
<evidence type="ECO:0000313" key="5">
    <source>
        <dbReference type="Proteomes" id="UP001628078"/>
    </source>
</evidence>
<proteinExistence type="inferred from homology"/>
<sequence length="261" mass="30490">MQRLKRYFVLEPNDQTDITLVFWLGKSPWLSWFLIILTAVCGILSELLPDLQHTHLLPQGFPAWLNNIVVFGGWYSYYIAGIVFFFFWQLSRWLHRRQRPAPPRRTGIIESILAIIIITYLGGVLDSWASQIGAAAKIKDVTDAAEGLVTVHGTIWQRFVTYMINNWYELPSEDVFRLSLFTILFVALWWINRPTLRYWLAFLMTALLFGAWHYSSYGYNLPEAVFEVGLPTIIDGCLWLRTRNLWTFTASHFLYDYSGNF</sequence>
<dbReference type="Pfam" id="PF02517">
    <property type="entry name" value="Rce1-like"/>
    <property type="match status" value="1"/>
</dbReference>
<evidence type="ECO:0000256" key="2">
    <source>
        <dbReference type="SAM" id="Phobius"/>
    </source>
</evidence>
<accession>A0ABQ5JMY1</accession>
<comment type="similarity">
    <text evidence="1">Belongs to the UPF0177 family.</text>
</comment>
<evidence type="ECO:0000259" key="3">
    <source>
        <dbReference type="Pfam" id="PF02517"/>
    </source>
</evidence>
<keyword evidence="5" id="KW-1185">Reference proteome</keyword>
<feature type="domain" description="CAAX prenyl protease 2/Lysostaphin resistance protein A-like" evidence="3">
    <location>
        <begin position="173"/>
        <end position="257"/>
    </location>
</feature>
<keyword evidence="2" id="KW-1133">Transmembrane helix</keyword>
<dbReference type="Proteomes" id="UP001628078">
    <property type="component" value="Unassembled WGS sequence"/>
</dbReference>
<keyword evidence="2" id="KW-0812">Transmembrane</keyword>
<dbReference type="RefSeq" id="WP_407882875.1">
    <property type="nucleotide sequence ID" value="NZ_BQXO01000002.1"/>
</dbReference>
<evidence type="ECO:0000313" key="4">
    <source>
        <dbReference type="EMBL" id="GKT05545.1"/>
    </source>
</evidence>
<feature type="transmembrane region" description="Helical" evidence="2">
    <location>
        <begin position="29"/>
        <end position="48"/>
    </location>
</feature>